<organism evidence="2 3">
    <name type="scientific">Streptomyces broussonetiae</name>
    <dbReference type="NCBI Taxonomy" id="2686304"/>
    <lineage>
        <taxon>Bacteria</taxon>
        <taxon>Bacillati</taxon>
        <taxon>Actinomycetota</taxon>
        <taxon>Actinomycetes</taxon>
        <taxon>Kitasatosporales</taxon>
        <taxon>Streptomycetaceae</taxon>
        <taxon>Streptomyces</taxon>
    </lineage>
</organism>
<feature type="chain" id="PRO_5039675306" evidence="1">
    <location>
        <begin position="24"/>
        <end position="84"/>
    </location>
</feature>
<gene>
    <name evidence="2" type="ORF">GQF42_25815</name>
</gene>
<sequence length="84" mass="8699">MSAKHTKYLFVASAVGILLASGADIGMVGTAHTASGTTLAHFPSYSHRSSRGCDEVWGDGGCDVEGDHGGFGHDTYRGDGPSHY</sequence>
<feature type="signal peptide" evidence="1">
    <location>
        <begin position="1"/>
        <end position="23"/>
    </location>
</feature>
<dbReference type="AlphaFoldDB" id="A0A6I6N468"/>
<dbReference type="Proteomes" id="UP000436138">
    <property type="component" value="Chromosome"/>
</dbReference>
<evidence type="ECO:0000313" key="2">
    <source>
        <dbReference type="EMBL" id="QHA06244.1"/>
    </source>
</evidence>
<reference evidence="2 3" key="1">
    <citation type="submission" date="2019-12" db="EMBL/GenBank/DDBJ databases">
        <title>Streptomyces sp. strain T44 isolated from rhizosphere soil of Broussonetia papyrifera.</title>
        <authorList>
            <person name="Mo P."/>
        </authorList>
    </citation>
    <scope>NUCLEOTIDE SEQUENCE [LARGE SCALE GENOMIC DNA]</scope>
    <source>
        <strain evidence="2 3">T44</strain>
    </source>
</reference>
<evidence type="ECO:0000256" key="1">
    <source>
        <dbReference type="SAM" id="SignalP"/>
    </source>
</evidence>
<proteinExistence type="predicted"/>
<name>A0A6I6N468_9ACTN</name>
<keyword evidence="3" id="KW-1185">Reference proteome</keyword>
<protein>
    <submittedName>
        <fullName evidence="2">Uncharacterized protein</fullName>
    </submittedName>
</protein>
<accession>A0A6I6N468</accession>
<dbReference type="KEGG" id="sbro:GQF42_25815"/>
<dbReference type="RefSeq" id="WP_158923706.1">
    <property type="nucleotide sequence ID" value="NZ_CP047020.1"/>
</dbReference>
<dbReference type="EMBL" id="CP047020">
    <property type="protein sequence ID" value="QHA06244.1"/>
    <property type="molecule type" value="Genomic_DNA"/>
</dbReference>
<keyword evidence="1" id="KW-0732">Signal</keyword>
<evidence type="ECO:0000313" key="3">
    <source>
        <dbReference type="Proteomes" id="UP000436138"/>
    </source>
</evidence>